<dbReference type="Proteomes" id="UP000004687">
    <property type="component" value="Unassembled WGS sequence"/>
</dbReference>
<proteinExistence type="predicted"/>
<protein>
    <submittedName>
        <fullName evidence="1">Uncharacterized protein</fullName>
    </submittedName>
</protein>
<sequence length="39" mass="4455">MDKSPSLNLEIHLRVGLLITNLIVKNKKKARIASHFQPM</sequence>
<reference evidence="1" key="2">
    <citation type="submission" date="2008-07" db="EMBL/GenBank/DDBJ databases">
        <authorList>
            <consortium name="Broad Institute Genome Sequencing Platform"/>
            <person name="Colwell R."/>
            <person name="Grim C.J."/>
            <person name="Young S."/>
            <person name="Jaffe D."/>
            <person name="Gnerre S."/>
            <person name="Berlin A."/>
            <person name="Heiman D."/>
            <person name="Hepburn T."/>
            <person name="Shea T."/>
            <person name="Sykes S."/>
            <person name="Alvarado L."/>
            <person name="Kodira C."/>
            <person name="Heidelberg J."/>
            <person name="Lander E."/>
            <person name="Galagan J."/>
            <person name="Nusbaum C."/>
            <person name="Birren B."/>
        </authorList>
    </citation>
    <scope>NUCLEOTIDE SEQUENCE [LARGE SCALE GENOMIC DNA]</scope>
    <source>
        <strain evidence="1">MO10</strain>
    </source>
</reference>
<name>A0A0X1KUU0_VIBCO</name>
<evidence type="ECO:0000313" key="1">
    <source>
        <dbReference type="EMBL" id="EET22026.1"/>
    </source>
</evidence>
<dbReference type="EMBL" id="DS990136">
    <property type="protein sequence ID" value="EET22026.1"/>
    <property type="molecule type" value="Genomic_DNA"/>
</dbReference>
<dbReference type="AlphaFoldDB" id="A0A0X1KUU0"/>
<accession>A0A0X1KUU0</accession>
<dbReference type="HOGENOM" id="CLU_215025_0_0_6"/>
<gene>
    <name evidence="1" type="ORF">VchoM_00052</name>
</gene>
<organism evidence="1">
    <name type="scientific">Vibrio cholerae (strain MO10)</name>
    <dbReference type="NCBI Taxonomy" id="345072"/>
    <lineage>
        <taxon>Bacteria</taxon>
        <taxon>Pseudomonadati</taxon>
        <taxon>Pseudomonadota</taxon>
        <taxon>Gammaproteobacteria</taxon>
        <taxon>Vibrionales</taxon>
        <taxon>Vibrionaceae</taxon>
        <taxon>Vibrio</taxon>
    </lineage>
</organism>
<reference evidence="1" key="1">
    <citation type="submission" date="2005-09" db="EMBL/GenBank/DDBJ databases">
        <title>Annotation of Vibrio cholerae MO10.</title>
        <authorList>
            <person name="Colwell R."/>
            <person name="Grim C.J."/>
            <person name="Young S."/>
            <person name="Jaffe D."/>
            <person name="Gnerre S."/>
            <person name="Berlin A."/>
            <person name="Heiman D."/>
            <person name="Hepburn T."/>
            <person name="Shea T."/>
            <person name="Sykes S."/>
            <person name="Yandava C."/>
            <person name="Alvarado L."/>
            <person name="Kodira C."/>
            <person name="Borodovsky M."/>
            <person name="Heidelberg J."/>
            <person name="Lander E."/>
            <person name="Galagan J."/>
            <person name="Nusbaum C."/>
            <person name="Birren B."/>
        </authorList>
    </citation>
    <scope>NUCLEOTIDE SEQUENCE [LARGE SCALE GENOMIC DNA]</scope>
    <source>
        <strain evidence="1">MO10</strain>
    </source>
</reference>